<gene>
    <name evidence="1" type="ORF">MNBD_IGNAVI01-1360</name>
</gene>
<evidence type="ECO:0000313" key="1">
    <source>
        <dbReference type="EMBL" id="VAX16669.1"/>
    </source>
</evidence>
<proteinExistence type="predicted"/>
<name>A0A3B1BEX2_9ZZZZ</name>
<accession>A0A3B1BEX2</accession>
<protein>
    <submittedName>
        <fullName evidence="1">Uncharacterized protein</fullName>
    </submittedName>
</protein>
<dbReference type="AlphaFoldDB" id="A0A3B1BEX2"/>
<dbReference type="EMBL" id="UOGD01000057">
    <property type="protein sequence ID" value="VAX16669.1"/>
    <property type="molecule type" value="Genomic_DNA"/>
</dbReference>
<sequence>MELTNEMIEQLKADLSGATTYRDLMGKDGAIKNLLAKSIEQM</sequence>
<feature type="non-terminal residue" evidence="1">
    <location>
        <position position="42"/>
    </location>
</feature>
<reference evidence="1" key="1">
    <citation type="submission" date="2018-06" db="EMBL/GenBank/DDBJ databases">
        <authorList>
            <person name="Zhirakovskaya E."/>
        </authorList>
    </citation>
    <scope>NUCLEOTIDE SEQUENCE</scope>
</reference>
<organism evidence="1">
    <name type="scientific">hydrothermal vent metagenome</name>
    <dbReference type="NCBI Taxonomy" id="652676"/>
    <lineage>
        <taxon>unclassified sequences</taxon>
        <taxon>metagenomes</taxon>
        <taxon>ecological metagenomes</taxon>
    </lineage>
</organism>